<dbReference type="STRING" id="1016849.A0A0D1YPK5"/>
<evidence type="ECO:0000256" key="1">
    <source>
        <dbReference type="SAM" id="MobiDB-lite"/>
    </source>
</evidence>
<protein>
    <submittedName>
        <fullName evidence="2">Uncharacterized protein</fullName>
    </submittedName>
</protein>
<dbReference type="OrthoDB" id="3029913at2759"/>
<dbReference type="AlphaFoldDB" id="A0A0D1YPK5"/>
<feature type="region of interest" description="Disordered" evidence="1">
    <location>
        <begin position="945"/>
        <end position="1034"/>
    </location>
</feature>
<evidence type="ECO:0000313" key="3">
    <source>
        <dbReference type="Proteomes" id="UP000053599"/>
    </source>
</evidence>
<reference evidence="2 3" key="1">
    <citation type="submission" date="2015-01" db="EMBL/GenBank/DDBJ databases">
        <title>The Genome Sequence of Exophiala sideris CBS121828.</title>
        <authorList>
            <consortium name="The Broad Institute Genomics Platform"/>
            <person name="Cuomo C."/>
            <person name="de Hoog S."/>
            <person name="Gorbushina A."/>
            <person name="Stielow B."/>
            <person name="Teixiera M."/>
            <person name="Abouelleil A."/>
            <person name="Chapman S.B."/>
            <person name="Priest M."/>
            <person name="Young S.K."/>
            <person name="Wortman J."/>
            <person name="Nusbaum C."/>
            <person name="Birren B."/>
        </authorList>
    </citation>
    <scope>NUCLEOTIDE SEQUENCE [LARGE SCALE GENOMIC DNA]</scope>
    <source>
        <strain evidence="2 3">CBS 121828</strain>
    </source>
</reference>
<gene>
    <name evidence="2" type="ORF">PV11_08777</name>
</gene>
<feature type="compositionally biased region" description="Polar residues" evidence="1">
    <location>
        <begin position="949"/>
        <end position="959"/>
    </location>
</feature>
<evidence type="ECO:0000313" key="2">
    <source>
        <dbReference type="EMBL" id="KIV76928.1"/>
    </source>
</evidence>
<organism evidence="2 3">
    <name type="scientific">Exophiala sideris</name>
    <dbReference type="NCBI Taxonomy" id="1016849"/>
    <lineage>
        <taxon>Eukaryota</taxon>
        <taxon>Fungi</taxon>
        <taxon>Dikarya</taxon>
        <taxon>Ascomycota</taxon>
        <taxon>Pezizomycotina</taxon>
        <taxon>Eurotiomycetes</taxon>
        <taxon>Chaetothyriomycetidae</taxon>
        <taxon>Chaetothyriales</taxon>
        <taxon>Herpotrichiellaceae</taxon>
        <taxon>Exophiala</taxon>
    </lineage>
</organism>
<dbReference type="HOGENOM" id="CLU_007898_1_0_1"/>
<feature type="compositionally biased region" description="Polar residues" evidence="1">
    <location>
        <begin position="988"/>
        <end position="1034"/>
    </location>
</feature>
<dbReference type="Proteomes" id="UP000053599">
    <property type="component" value="Unassembled WGS sequence"/>
</dbReference>
<name>A0A0D1YPK5_9EURO</name>
<sequence>MSARLLTDGYLAQAVQNVRSPEPTDPRKLDKDQMRLYSFYKPSLQANTYLIQASQTITSYRWEDGKQVQQSLQISNAKASDTKGESAPQQFEVVVPRFSLDPNLINTYYPPDGHQDEGRILPHIVLNDPHYPWEIAAGTTQNLDGEIDRTTITNGGNTPKTFNRSIVPWVALLVFDPEELRLETIDDAVALQLPGFAVSTDLKRQNPNGTFSMAVSDYFNTIATSAQVNYAAAFDNDSDGFAEVTGSSDKVNIIFPTKRLIKDLFSTADATNFPDTPQHKNGIEQYKYLAHVREINTEGCPDAGSEQQGLFSVVISSRTGALRDSALQDNQWIELPTSLSQPRTQVCHLVSIENLDKTYDIWGDPRPKTDPAPAKTVDRIGLVSLFSWVYQALPRNPVNFVTTVRNLLEKQQMLRVDDTVLNQQDHLAAVSAGSTDTKSQVSNILANRLKMGYTLGRWRTQTGEETAAFNRGPLVPLLVPPHPAKNLPDCSTNSQDYQILDPQTGLMDLSYSSAWQLGKLLAISDTSFSAALMRFRSLVRNAAADITRKQLNNMTPSIQLSRSVQAVLAGVQKKTAGETGVPQRARAPTSRSVVADITDTAAWSTFMDNLTETVRASTGSAIIKKGDVRAPFNGFNLTGPSNSDWPVIHDWLAEKLSLGGIPPQYLVPEPSFLPPESLRFFYIDDFWLDCLLDGALSVANHLDADDDVVRREIKKQFNIYLDTVISEAGIKPQIPCSGFILRSKLIQAMPDLRITVTWVNPDTRYTVCRWTKWDDQTLMCLLDRRLEELASITLAQPQHQQRYAMGSAIDADEKSKSVTFSLRKIVNQKPGIYKDGGKTLDDSTTVNWLNFSTRRLNIQTMATAINQLLRDWDPNKTVFKTNYTDPTPNSCEFGIELGDPAYFFQIAPPPAVDTTQHFRDGEIIKDKNWTSNYDNFRNRQLFVRKDQEQSTSAPNQSGNPPATSASATPHAPTNHVSKLLATTPPTGPSNLPVSKQGRSVVPTNQRSQFPSLRPTNPSKNISPTASGNTSTSGLQRRFNLKVFADYKGPPLPSANDKFHPDNFVPTGNTYYFDLIFDLRKTQQSDYRLLKITIDIPIRTKDSPTDAEWEPLLTDKMTGTSDGSGLRMLSNQRFVPFLFSSTITSKGGKVIPVLHMEVVPRSTNFDYAIPLRDDTQNDQKDRKTAELSFRLANASIAVTGPNKSVVDIDGQGRQLLGKCTIFWTEWYATTAFPNGEAVPSGKCFVVKRDIKDPKEPPDVPVDK</sequence>
<proteinExistence type="predicted"/>
<dbReference type="EMBL" id="KN846954">
    <property type="protein sequence ID" value="KIV76928.1"/>
    <property type="molecule type" value="Genomic_DNA"/>
</dbReference>
<feature type="compositionally biased region" description="Low complexity" evidence="1">
    <location>
        <begin position="960"/>
        <end position="973"/>
    </location>
</feature>
<accession>A0A0D1YPK5</accession>